<dbReference type="EMBL" id="BQNB010013272">
    <property type="protein sequence ID" value="GJT13942.1"/>
    <property type="molecule type" value="Genomic_DNA"/>
</dbReference>
<protein>
    <recommendedName>
        <fullName evidence="1">Reverse transcriptase domain-containing protein</fullName>
    </recommendedName>
</protein>
<dbReference type="CDD" id="cd01650">
    <property type="entry name" value="RT_nLTR_like"/>
    <property type="match status" value="1"/>
</dbReference>
<dbReference type="PROSITE" id="PS50878">
    <property type="entry name" value="RT_POL"/>
    <property type="match status" value="1"/>
</dbReference>
<dbReference type="SUPFAM" id="SSF56672">
    <property type="entry name" value="DNA/RNA polymerases"/>
    <property type="match status" value="1"/>
</dbReference>
<dbReference type="Pfam" id="PF14111">
    <property type="entry name" value="DUF4283"/>
    <property type="match status" value="1"/>
</dbReference>
<organism evidence="2 3">
    <name type="scientific">Tanacetum coccineum</name>
    <dbReference type="NCBI Taxonomy" id="301880"/>
    <lineage>
        <taxon>Eukaryota</taxon>
        <taxon>Viridiplantae</taxon>
        <taxon>Streptophyta</taxon>
        <taxon>Embryophyta</taxon>
        <taxon>Tracheophyta</taxon>
        <taxon>Spermatophyta</taxon>
        <taxon>Magnoliopsida</taxon>
        <taxon>eudicotyledons</taxon>
        <taxon>Gunneridae</taxon>
        <taxon>Pentapetalae</taxon>
        <taxon>asterids</taxon>
        <taxon>campanulids</taxon>
        <taxon>Asterales</taxon>
        <taxon>Asteraceae</taxon>
        <taxon>Asteroideae</taxon>
        <taxon>Anthemideae</taxon>
        <taxon>Anthemidinae</taxon>
        <taxon>Tanacetum</taxon>
    </lineage>
</organism>
<sequence>MEPSKAQSDNFVDRIKNIDGKIRNEAFNVTHANPMNDSSSLSNTKDATEIFGASPSVVNATTTANGKTFASMLQSNPNKKTVKIQELRNPEKVEGAAVVLPMDAVDAMCSRFENTLYGYFIGKRLAFPLVENYVKNTWAKFGLKRIQLHENFFMFQFNTKEGMENVMENGPWLVRSVPLILNVWTPNTDLKKDVIRTAPLWVKLHHVPIVAYSEIGLSLITTQLGRPIMLDTYTSNMCLSSWGHSLAEIEIEYEWLPPHCSSCKVFDHCKDKCPNNPKVVEKPKEMDDGFTTVSRKKSKAKQPQMKYVEGVRLTKPALNLQYRKPSTTISNSFSALNVEEELGSTTILNDDSDGEEMDEEFVIDDRSKQPMTSTGASTPATMKTCSLVFRHWDWVSNGVWCKKGTRIIIGWNHNDVDVVVITQDDQAVHIRIWLKKERKELFCSFIYAHNKYQDRRSLWSALNQHKCFIRDRPWCLLGDFNAILFLEESTASSSRIDIAMREFKECVNDIEVTDVQSTGLQFTWNQKPKGNDGILKKLDRIMVNMVFNSEFVGSHAIFKPYRNSDHSPSVLCIPSVTKEKPKPFKFCNIITKHERFEDTVRNMWGMEVRGFFMFRVVKRLKCMKKPLRKLLYEKGNLHANVIKLRADLDLIQVSLDKDPFNPLLRTQEAACVNNFNHALIEEERFLKQKAKVLWLKEGDSNSAYFHKTVKSRTSRSRIDVVSNGDGIVFANEEVPAAFVSHYEAFLGQAGVTYAFDSSNLFTNCLDEQIATHMVRNVTDREIKDAMFSMGDDKAPGPDGYSAAFFKDAWVIIGEEITLAIREFFINGKLLKELNHTIIALIPKVQSPSKINDYRPISCCNVLFKCISKIIANRIKHCLKTLVSPNQSAFVPGRCISDNILLTQELMHNYHLDRGSPRCAFKVDIQKAYDTVDWGFLLTILKGFGFHEKMVHWIMECVSTASYSICINGNLHGYFKGKRGLRQGDPLSPYLFTLVMEVLTLMLQRRVMVSNTFSYHRYCDKLNLINLCFADDLFLFAYGDVDSTRVIKEGLDEFKIASGLIPSLPKSTAYFCNVLNHVKISILNVLPFEEGRLPVKYLGVPLVSSRLMVRDCKELVEKVKNRIHDWRNKSLSMAGRLQLIRSVIGSMHVFWASVFIIPNGVLVDIEQCMRNFLWSPGASLKGKAKVAWDVVCLPKDEGGLGIRRLDHFNSALMVSHIWKLLSLKESLWVKWIHAYKLCGRNFWDIPLRGNMSWGWRKILQLRPIVREFIWHKVGNGSNTSLWYDRWCAASPLANHVSNRDVFRAGLSLSSCISDIVAGNVWNWPSDLIDKYPLLNSCKVPLSSEVDSLEWRLHDGAVKNFSISQDRINPWDVVSSLGITCSLCDDVPDSHEHLFFNCSYASAVWNHMKHRADLGHVLHDVYAIIDHFGDSAKRKSSRVVIAKLVVAASAYFIWQECNWRLFKGTKRSDQQVIDCIVLAVRLKLLTCRFKRSKDGSRYARLWDLPDSIFR</sequence>
<comment type="caution">
    <text evidence="2">The sequence shown here is derived from an EMBL/GenBank/DDBJ whole genome shotgun (WGS) entry which is preliminary data.</text>
</comment>
<dbReference type="Proteomes" id="UP001151760">
    <property type="component" value="Unassembled WGS sequence"/>
</dbReference>
<reference evidence="2" key="1">
    <citation type="journal article" date="2022" name="Int. J. Mol. Sci.">
        <title>Draft Genome of Tanacetum Coccineum: Genomic Comparison of Closely Related Tanacetum-Family Plants.</title>
        <authorList>
            <person name="Yamashiro T."/>
            <person name="Shiraishi A."/>
            <person name="Nakayama K."/>
            <person name="Satake H."/>
        </authorList>
    </citation>
    <scope>NUCLEOTIDE SEQUENCE</scope>
</reference>
<dbReference type="Pfam" id="PF00078">
    <property type="entry name" value="RVT_1"/>
    <property type="match status" value="1"/>
</dbReference>
<dbReference type="Gene3D" id="3.60.10.10">
    <property type="entry name" value="Endonuclease/exonuclease/phosphatase"/>
    <property type="match status" value="1"/>
</dbReference>
<dbReference type="PANTHER" id="PTHR33116:SF76">
    <property type="entry name" value="DUF4283 DOMAIN-CONTAINING PROTEIN"/>
    <property type="match status" value="1"/>
</dbReference>
<dbReference type="InterPro" id="IPR036691">
    <property type="entry name" value="Endo/exonu/phosph_ase_sf"/>
</dbReference>
<feature type="domain" description="Reverse transcriptase" evidence="1">
    <location>
        <begin position="822"/>
        <end position="1101"/>
    </location>
</feature>
<gene>
    <name evidence="2" type="ORF">Tco_0860984</name>
</gene>
<dbReference type="PANTHER" id="PTHR33116">
    <property type="entry name" value="REVERSE TRANSCRIPTASE ZINC-BINDING DOMAIN-CONTAINING PROTEIN-RELATED-RELATED"/>
    <property type="match status" value="1"/>
</dbReference>
<accession>A0ABQ5BJG2</accession>
<name>A0ABQ5BJG2_9ASTR</name>
<evidence type="ECO:0000259" key="1">
    <source>
        <dbReference type="PROSITE" id="PS50878"/>
    </source>
</evidence>
<keyword evidence="3" id="KW-1185">Reference proteome</keyword>
<proteinExistence type="predicted"/>
<dbReference type="InterPro" id="IPR000477">
    <property type="entry name" value="RT_dom"/>
</dbReference>
<dbReference type="InterPro" id="IPR043502">
    <property type="entry name" value="DNA/RNA_pol_sf"/>
</dbReference>
<dbReference type="InterPro" id="IPR025558">
    <property type="entry name" value="DUF4283"/>
</dbReference>
<dbReference type="SUPFAM" id="SSF56219">
    <property type="entry name" value="DNase I-like"/>
    <property type="match status" value="1"/>
</dbReference>
<reference evidence="2" key="2">
    <citation type="submission" date="2022-01" db="EMBL/GenBank/DDBJ databases">
        <authorList>
            <person name="Yamashiro T."/>
            <person name="Shiraishi A."/>
            <person name="Satake H."/>
            <person name="Nakayama K."/>
        </authorList>
    </citation>
    <scope>NUCLEOTIDE SEQUENCE</scope>
</reference>
<evidence type="ECO:0000313" key="2">
    <source>
        <dbReference type="EMBL" id="GJT13942.1"/>
    </source>
</evidence>
<evidence type="ECO:0000313" key="3">
    <source>
        <dbReference type="Proteomes" id="UP001151760"/>
    </source>
</evidence>